<keyword evidence="2" id="KW-0067">ATP-binding</keyword>
<evidence type="ECO:0000256" key="1">
    <source>
        <dbReference type="ARBA" id="ARBA00022741"/>
    </source>
</evidence>
<proteinExistence type="predicted"/>
<name>A0A9C9K0Q0_UNCW3</name>
<dbReference type="SUPFAM" id="SSF52540">
    <property type="entry name" value="P-loop containing nucleoside triphosphate hydrolases"/>
    <property type="match status" value="1"/>
</dbReference>
<dbReference type="GO" id="GO:0000160">
    <property type="term" value="P:phosphorelay signal transduction system"/>
    <property type="evidence" value="ECO:0007669"/>
    <property type="project" value="InterPro"/>
</dbReference>
<dbReference type="InterPro" id="IPR009057">
    <property type="entry name" value="Homeodomain-like_sf"/>
</dbReference>
<dbReference type="Pfam" id="PF02954">
    <property type="entry name" value="HTH_8"/>
    <property type="match status" value="1"/>
</dbReference>
<dbReference type="Proteomes" id="UP000885826">
    <property type="component" value="Unassembled WGS sequence"/>
</dbReference>
<dbReference type="PANTHER" id="PTHR32071:SF113">
    <property type="entry name" value="ALGINATE BIOSYNTHESIS TRANSCRIPTIONAL REGULATORY PROTEIN ALGB"/>
    <property type="match status" value="1"/>
</dbReference>
<dbReference type="PROSITE" id="PS00676">
    <property type="entry name" value="SIGMA54_INTERACT_2"/>
    <property type="match status" value="1"/>
</dbReference>
<dbReference type="SMART" id="SM00382">
    <property type="entry name" value="AAA"/>
    <property type="match status" value="1"/>
</dbReference>
<dbReference type="PANTHER" id="PTHR32071">
    <property type="entry name" value="TRANSCRIPTIONAL REGULATORY PROTEIN"/>
    <property type="match status" value="1"/>
</dbReference>
<protein>
    <submittedName>
        <fullName evidence="9">Sigma-54-dependent Fis family transcriptional regulator</fullName>
    </submittedName>
</protein>
<evidence type="ECO:0000256" key="2">
    <source>
        <dbReference type="ARBA" id="ARBA00022840"/>
    </source>
</evidence>
<gene>
    <name evidence="9" type="ORF">ENI34_08360</name>
</gene>
<dbReference type="Pfam" id="PF00072">
    <property type="entry name" value="Response_reg"/>
    <property type="match status" value="1"/>
</dbReference>
<evidence type="ECO:0000256" key="3">
    <source>
        <dbReference type="ARBA" id="ARBA00023015"/>
    </source>
</evidence>
<evidence type="ECO:0000259" key="8">
    <source>
        <dbReference type="PROSITE" id="PS50110"/>
    </source>
</evidence>
<accession>A0A9C9K0Q0</accession>
<dbReference type="Gene3D" id="3.40.50.2300">
    <property type="match status" value="1"/>
</dbReference>
<dbReference type="SUPFAM" id="SSF46689">
    <property type="entry name" value="Homeodomain-like"/>
    <property type="match status" value="1"/>
</dbReference>
<dbReference type="GO" id="GO:0043565">
    <property type="term" value="F:sequence-specific DNA binding"/>
    <property type="evidence" value="ECO:0007669"/>
    <property type="project" value="InterPro"/>
</dbReference>
<dbReference type="SMART" id="SM00448">
    <property type="entry name" value="REC"/>
    <property type="match status" value="1"/>
</dbReference>
<dbReference type="PROSITE" id="PS50110">
    <property type="entry name" value="RESPONSE_REGULATORY"/>
    <property type="match status" value="1"/>
</dbReference>
<dbReference type="PROSITE" id="PS00688">
    <property type="entry name" value="SIGMA54_INTERACT_3"/>
    <property type="match status" value="1"/>
</dbReference>
<keyword evidence="5" id="KW-0804">Transcription</keyword>
<evidence type="ECO:0000256" key="5">
    <source>
        <dbReference type="ARBA" id="ARBA00023163"/>
    </source>
</evidence>
<dbReference type="EMBL" id="DRIG01000090">
    <property type="protein sequence ID" value="HEC79135.1"/>
    <property type="molecule type" value="Genomic_DNA"/>
</dbReference>
<dbReference type="InterPro" id="IPR025943">
    <property type="entry name" value="Sigma_54_int_dom_ATP-bd_2"/>
</dbReference>
<evidence type="ECO:0000313" key="10">
    <source>
        <dbReference type="Proteomes" id="UP000885826"/>
    </source>
</evidence>
<dbReference type="GO" id="GO:0005524">
    <property type="term" value="F:ATP binding"/>
    <property type="evidence" value="ECO:0007669"/>
    <property type="project" value="UniProtKB-KW"/>
</dbReference>
<dbReference type="GO" id="GO:0006355">
    <property type="term" value="P:regulation of DNA-templated transcription"/>
    <property type="evidence" value="ECO:0007669"/>
    <property type="project" value="InterPro"/>
</dbReference>
<dbReference type="AlphaFoldDB" id="A0A9C9K0Q0"/>
<dbReference type="FunFam" id="3.40.50.300:FF:000006">
    <property type="entry name" value="DNA-binding transcriptional regulator NtrC"/>
    <property type="match status" value="1"/>
</dbReference>
<evidence type="ECO:0000256" key="4">
    <source>
        <dbReference type="ARBA" id="ARBA00023125"/>
    </source>
</evidence>
<dbReference type="Gene3D" id="3.40.50.300">
    <property type="entry name" value="P-loop containing nucleotide triphosphate hydrolases"/>
    <property type="match status" value="1"/>
</dbReference>
<feature type="domain" description="Response regulatory" evidence="8">
    <location>
        <begin position="5"/>
        <end position="119"/>
    </location>
</feature>
<dbReference type="InterPro" id="IPR002078">
    <property type="entry name" value="Sigma_54_int"/>
</dbReference>
<feature type="domain" description="Sigma-54 factor interaction" evidence="7">
    <location>
        <begin position="129"/>
        <end position="358"/>
    </location>
</feature>
<dbReference type="InterPro" id="IPR002197">
    <property type="entry name" value="HTH_Fis"/>
</dbReference>
<dbReference type="Pfam" id="PF25601">
    <property type="entry name" value="AAA_lid_14"/>
    <property type="match status" value="1"/>
</dbReference>
<dbReference type="CDD" id="cd00009">
    <property type="entry name" value="AAA"/>
    <property type="match status" value="1"/>
</dbReference>
<dbReference type="PROSITE" id="PS50045">
    <property type="entry name" value="SIGMA54_INTERACT_4"/>
    <property type="match status" value="1"/>
</dbReference>
<dbReference type="InterPro" id="IPR025662">
    <property type="entry name" value="Sigma_54_int_dom_ATP-bd_1"/>
</dbReference>
<keyword evidence="1" id="KW-0547">Nucleotide-binding</keyword>
<dbReference type="Gene3D" id="1.10.8.60">
    <property type="match status" value="1"/>
</dbReference>
<reference evidence="9" key="1">
    <citation type="journal article" date="2020" name="mSystems">
        <title>Genome- and Community-Level Interaction Insights into Carbon Utilization and Element Cycling Functions of Hydrothermarchaeota in Hydrothermal Sediment.</title>
        <authorList>
            <person name="Zhou Z."/>
            <person name="Liu Y."/>
            <person name="Xu W."/>
            <person name="Pan J."/>
            <person name="Luo Z.H."/>
            <person name="Li M."/>
        </authorList>
    </citation>
    <scope>NUCLEOTIDE SEQUENCE</scope>
    <source>
        <strain evidence="9">HyVt-388</strain>
    </source>
</reference>
<dbReference type="InterPro" id="IPR001789">
    <property type="entry name" value="Sig_transdc_resp-reg_receiver"/>
</dbReference>
<dbReference type="Pfam" id="PF00158">
    <property type="entry name" value="Sigma54_activat"/>
    <property type="match status" value="1"/>
</dbReference>
<dbReference type="PROSITE" id="PS00675">
    <property type="entry name" value="SIGMA54_INTERACT_1"/>
    <property type="match status" value="1"/>
</dbReference>
<dbReference type="InterPro" id="IPR025944">
    <property type="entry name" value="Sigma_54_int_dom_CS"/>
</dbReference>
<keyword evidence="6" id="KW-0597">Phosphoprotein</keyword>
<dbReference type="InterPro" id="IPR003593">
    <property type="entry name" value="AAA+_ATPase"/>
</dbReference>
<comment type="caution">
    <text evidence="9">The sequence shown here is derived from an EMBL/GenBank/DDBJ whole genome shotgun (WGS) entry which is preliminary data.</text>
</comment>
<dbReference type="Gene3D" id="1.10.10.60">
    <property type="entry name" value="Homeodomain-like"/>
    <property type="match status" value="1"/>
</dbReference>
<dbReference type="InterPro" id="IPR058031">
    <property type="entry name" value="AAA_lid_NorR"/>
</dbReference>
<dbReference type="InterPro" id="IPR011006">
    <property type="entry name" value="CheY-like_superfamily"/>
</dbReference>
<dbReference type="CDD" id="cd00156">
    <property type="entry name" value="REC"/>
    <property type="match status" value="1"/>
</dbReference>
<keyword evidence="4" id="KW-0238">DNA-binding</keyword>
<evidence type="ECO:0000259" key="7">
    <source>
        <dbReference type="PROSITE" id="PS50045"/>
    </source>
</evidence>
<feature type="modified residue" description="4-aspartylphosphate" evidence="6">
    <location>
        <position position="54"/>
    </location>
</feature>
<dbReference type="PRINTS" id="PR01590">
    <property type="entry name" value="HTHFIS"/>
</dbReference>
<evidence type="ECO:0000256" key="6">
    <source>
        <dbReference type="PROSITE-ProRule" id="PRU00169"/>
    </source>
</evidence>
<sequence length="432" mass="49428">MSKPRILLLDDEESLIKWLSYALEQKGYRVFSTTEPDEAVRKIKQERFDCIVSDIRMPDMDGFEFLRKVRRIYPELPLIFITAYGSMESAINALRDRASDYILKPFAIDELVMRIKANLKKKESVSYKIIGESRQIKNVMELVDKIAGTDTTVLILGESGTGKELIARELHNRSKRAEGKFVSISCAALPETLLESELFGYKKGAFTGASADKEGLFKVAHKGTFFLDEIGDAPSTIQMKLLRFLEEKTIVPLGDTKPISVDVRLIAATNKDLMEEVKSGRFREDLYYRLNVIPIVLPPLRQRREDIPLLARFFLQEVCEKENLGEKKFSQKTLEFLKSYSWPGNIRELKHVVERAVILSDTYFIKPQHLGLPGAETEKGRSLDELQDEEIRRVLKECDGSVTRAAKILGVGRATLYRKLKKYQAPKKRKKK</sequence>
<keyword evidence="3" id="KW-0805">Transcription regulation</keyword>
<dbReference type="InterPro" id="IPR027417">
    <property type="entry name" value="P-loop_NTPase"/>
</dbReference>
<organism evidence="9 10">
    <name type="scientific">candidate division WOR-3 bacterium</name>
    <dbReference type="NCBI Taxonomy" id="2052148"/>
    <lineage>
        <taxon>Bacteria</taxon>
        <taxon>Bacteria division WOR-3</taxon>
    </lineage>
</organism>
<dbReference type="SUPFAM" id="SSF52172">
    <property type="entry name" value="CheY-like"/>
    <property type="match status" value="1"/>
</dbReference>
<evidence type="ECO:0000313" key="9">
    <source>
        <dbReference type="EMBL" id="HEC79135.1"/>
    </source>
</evidence>